<evidence type="ECO:0008006" key="4">
    <source>
        <dbReference type="Google" id="ProtNLM"/>
    </source>
</evidence>
<feature type="region of interest" description="Disordered" evidence="1">
    <location>
        <begin position="438"/>
        <end position="486"/>
    </location>
</feature>
<gene>
    <name evidence="2" type="ORF">DTO57_08795</name>
</gene>
<feature type="compositionally biased region" description="Polar residues" evidence="1">
    <location>
        <begin position="544"/>
        <end position="559"/>
    </location>
</feature>
<feature type="compositionally biased region" description="Acidic residues" evidence="1">
    <location>
        <begin position="141"/>
        <end position="164"/>
    </location>
</feature>
<dbReference type="Proteomes" id="UP000253508">
    <property type="component" value="Unassembled WGS sequence"/>
</dbReference>
<name>A0A367Y2V0_9MICO</name>
<dbReference type="AlphaFoldDB" id="A0A367Y2V0"/>
<feature type="compositionally biased region" description="Acidic residues" evidence="1">
    <location>
        <begin position="172"/>
        <end position="183"/>
    </location>
</feature>
<dbReference type="PANTHER" id="PTHR40050">
    <property type="entry name" value="INNER SPORE COAT PROTEIN H"/>
    <property type="match status" value="1"/>
</dbReference>
<dbReference type="InterPro" id="IPR014867">
    <property type="entry name" value="Spore_coat_CotH_CotH2/3/7"/>
</dbReference>
<dbReference type="PANTHER" id="PTHR40050:SF1">
    <property type="entry name" value="INNER SPORE COAT PROTEIN H"/>
    <property type="match status" value="1"/>
</dbReference>
<evidence type="ECO:0000313" key="3">
    <source>
        <dbReference type="Proteomes" id="UP000253508"/>
    </source>
</evidence>
<accession>A0A367Y2V0</accession>
<protein>
    <recommendedName>
        <fullName evidence="4">Spore coat protein CotH</fullName>
    </recommendedName>
</protein>
<evidence type="ECO:0000256" key="1">
    <source>
        <dbReference type="SAM" id="MobiDB-lite"/>
    </source>
</evidence>
<organism evidence="2 3">
    <name type="scientific">Microbacterium sorbitolivorans</name>
    <dbReference type="NCBI Taxonomy" id="1867410"/>
    <lineage>
        <taxon>Bacteria</taxon>
        <taxon>Bacillati</taxon>
        <taxon>Actinomycetota</taxon>
        <taxon>Actinomycetes</taxon>
        <taxon>Micrococcales</taxon>
        <taxon>Microbacteriaceae</taxon>
        <taxon>Microbacterium</taxon>
    </lineage>
</organism>
<feature type="region of interest" description="Disordered" evidence="1">
    <location>
        <begin position="121"/>
        <end position="187"/>
    </location>
</feature>
<dbReference type="OrthoDB" id="3280828at2"/>
<evidence type="ECO:0000313" key="2">
    <source>
        <dbReference type="EMBL" id="RCK60205.1"/>
    </source>
</evidence>
<reference evidence="2 3" key="1">
    <citation type="submission" date="2018-07" db="EMBL/GenBank/DDBJ databases">
        <title>Microbacterium endoborsara sp. nov., a novel actinobacterium isolated from Borszczowia aralocaspica.</title>
        <authorList>
            <person name="An D."/>
        </authorList>
    </citation>
    <scope>NUCLEOTIDE SEQUENCE [LARGE SCALE GENOMIC DNA]</scope>
    <source>
        <strain evidence="2 3">C1.15228</strain>
    </source>
</reference>
<proteinExistence type="predicted"/>
<feature type="region of interest" description="Disordered" evidence="1">
    <location>
        <begin position="403"/>
        <end position="426"/>
    </location>
</feature>
<sequence length="575" mass="60555">MPRLCRAGSLVLMTPSESSRKHFLTPARAPRVTAVTASLAAVALVAAGCTTIGESASASGTESAFFSADEVHTVSVEFDDADYRAMLATYAESGDKDWMSATVTIDGETFENVGLRLKGNSSLRGIGGTTGGQDAPATSTTDDEATSEDDTATEDDTTSEDDTAESAAPDEPTFDEGDGDGTADDPASLPWLIRLDKYVDGQQYSGRSDFVVRGNNTESSLNEAVALQVLDEAGVAAEEAAYVRLSVNGGDEQLRLVLDLPDDDAWNEDEFGGTGITYKADASGDYSYRGDDYTEYTDAFDVKYDADGLSEDEEYAPLIEFLDFINNSTDEEFAEQLSDYLDVDSFADYLAVQDLVANTDDIDGPGNNSYLHYDPDTGLMTVVAWDQNLSYGGMGGGGGFAPGGGGGDFGQQGDGNAPEMPEGMELPDGAEMPEGMDFPEGMEMPDDMPQGDTETNGDGQTTRGPGGMGQGNMGQGGGMMGGNNTLSSRFLENDDFTQLYNDSLADLTESIYDSGDAQAYLDELVDLLSEQASDLIDADTLQSEADSISQTLSGDTATTRAPGAEVTASPEADES</sequence>
<dbReference type="Pfam" id="PF08757">
    <property type="entry name" value="CotH"/>
    <property type="match status" value="1"/>
</dbReference>
<feature type="compositionally biased region" description="Gly residues" evidence="1">
    <location>
        <begin position="464"/>
        <end position="481"/>
    </location>
</feature>
<feature type="compositionally biased region" description="Gly residues" evidence="1">
    <location>
        <begin position="403"/>
        <end position="413"/>
    </location>
</feature>
<feature type="region of interest" description="Disordered" evidence="1">
    <location>
        <begin position="544"/>
        <end position="575"/>
    </location>
</feature>
<comment type="caution">
    <text evidence="2">The sequence shown here is derived from an EMBL/GenBank/DDBJ whole genome shotgun (WGS) entry which is preliminary data.</text>
</comment>
<dbReference type="EMBL" id="QORO01000002">
    <property type="protein sequence ID" value="RCK60205.1"/>
    <property type="molecule type" value="Genomic_DNA"/>
</dbReference>
<keyword evidence="3" id="KW-1185">Reference proteome</keyword>